<reference evidence="1 2" key="1">
    <citation type="journal article" date="2021" name="Hortic Res">
        <title>Chromosome-scale assembly of the Dendrobium chrysotoxum genome enhances the understanding of orchid evolution.</title>
        <authorList>
            <person name="Zhang Y."/>
            <person name="Zhang G.Q."/>
            <person name="Zhang D."/>
            <person name="Liu X.D."/>
            <person name="Xu X.Y."/>
            <person name="Sun W.H."/>
            <person name="Yu X."/>
            <person name="Zhu X."/>
            <person name="Wang Z.W."/>
            <person name="Zhao X."/>
            <person name="Zhong W.Y."/>
            <person name="Chen H."/>
            <person name="Yin W.L."/>
            <person name="Huang T."/>
            <person name="Niu S.C."/>
            <person name="Liu Z.J."/>
        </authorList>
    </citation>
    <scope>NUCLEOTIDE SEQUENCE [LARGE SCALE GENOMIC DNA]</scope>
    <source>
        <strain evidence="1">Lindl</strain>
    </source>
</reference>
<dbReference type="EMBL" id="JAGFBR010000017">
    <property type="protein sequence ID" value="KAH0452565.1"/>
    <property type="molecule type" value="Genomic_DNA"/>
</dbReference>
<evidence type="ECO:0000313" key="1">
    <source>
        <dbReference type="EMBL" id="KAH0452565.1"/>
    </source>
</evidence>
<protein>
    <submittedName>
        <fullName evidence="1">Uncharacterized protein</fullName>
    </submittedName>
</protein>
<gene>
    <name evidence="1" type="ORF">IEQ34_019864</name>
</gene>
<proteinExistence type="predicted"/>
<organism evidence="1 2">
    <name type="scientific">Dendrobium chrysotoxum</name>
    <name type="common">Orchid</name>
    <dbReference type="NCBI Taxonomy" id="161865"/>
    <lineage>
        <taxon>Eukaryota</taxon>
        <taxon>Viridiplantae</taxon>
        <taxon>Streptophyta</taxon>
        <taxon>Embryophyta</taxon>
        <taxon>Tracheophyta</taxon>
        <taxon>Spermatophyta</taxon>
        <taxon>Magnoliopsida</taxon>
        <taxon>Liliopsida</taxon>
        <taxon>Asparagales</taxon>
        <taxon>Orchidaceae</taxon>
        <taxon>Epidendroideae</taxon>
        <taxon>Malaxideae</taxon>
        <taxon>Dendrobiinae</taxon>
        <taxon>Dendrobium</taxon>
    </lineage>
</organism>
<sequence>MKTCHVNRSQLVSLTRGPAHRIPCDPFIGATLAPFSFKTSIVSNSRVCAWAISASRPSAECLLLPQLLGGIVNRKIHLFSVFEGNSISYVFTKS</sequence>
<name>A0AAV7FSE8_DENCH</name>
<dbReference type="AlphaFoldDB" id="A0AAV7FSE8"/>
<comment type="caution">
    <text evidence="1">The sequence shown here is derived from an EMBL/GenBank/DDBJ whole genome shotgun (WGS) entry which is preliminary data.</text>
</comment>
<accession>A0AAV7FSE8</accession>
<keyword evidence="2" id="KW-1185">Reference proteome</keyword>
<evidence type="ECO:0000313" key="2">
    <source>
        <dbReference type="Proteomes" id="UP000775213"/>
    </source>
</evidence>
<dbReference type="Proteomes" id="UP000775213">
    <property type="component" value="Unassembled WGS sequence"/>
</dbReference>